<reference evidence="3" key="1">
    <citation type="submission" date="2022-08" db="UniProtKB">
        <authorList>
            <consortium name="EnsemblMetazoa"/>
        </authorList>
    </citation>
    <scope>IDENTIFICATION</scope>
    <source>
        <strain evidence="3">05x7-T-G4-1.051#20</strain>
    </source>
</reference>
<dbReference type="Gene3D" id="2.170.300.10">
    <property type="entry name" value="Tie2 ligand-binding domain superfamily"/>
    <property type="match status" value="1"/>
</dbReference>
<proteinExistence type="predicted"/>
<keyword evidence="4" id="KW-1185">Reference proteome</keyword>
<sequence length="182" mass="20835">MKYVFTCLFIVLDLNIVRSKEGICARFANGCCPHTKWDTAKKACIACQDGYYWLNCTRQCPFPTYGTKCKYNCSCNKESCDFMVGCRDGKYLTNENPLALKYKEGTVINNNSIAYFTRKDLQLKDEEGAAFDNKSPLYFPIIVTAAILILLFIANIAVTSVDKYRRFQTMKSRKRVSQNRTV</sequence>
<evidence type="ECO:0000313" key="3">
    <source>
        <dbReference type="EnsemblMetazoa" id="G19525.1:cds"/>
    </source>
</evidence>
<dbReference type="EnsemblMetazoa" id="G19525.1">
    <property type="protein sequence ID" value="G19525.1:cds"/>
    <property type="gene ID" value="G19525"/>
</dbReference>
<organism evidence="3 4">
    <name type="scientific">Magallana gigas</name>
    <name type="common">Pacific oyster</name>
    <name type="synonym">Crassostrea gigas</name>
    <dbReference type="NCBI Taxonomy" id="29159"/>
    <lineage>
        <taxon>Eukaryota</taxon>
        <taxon>Metazoa</taxon>
        <taxon>Spiralia</taxon>
        <taxon>Lophotrochozoa</taxon>
        <taxon>Mollusca</taxon>
        <taxon>Bivalvia</taxon>
        <taxon>Autobranchia</taxon>
        <taxon>Pteriomorphia</taxon>
        <taxon>Ostreida</taxon>
        <taxon>Ostreoidea</taxon>
        <taxon>Ostreidae</taxon>
        <taxon>Magallana</taxon>
    </lineage>
</organism>
<accession>A0A8W8JI71</accession>
<feature type="chain" id="PRO_5036491992" description="TNFR-Cys domain-containing protein" evidence="2">
    <location>
        <begin position="20"/>
        <end position="182"/>
    </location>
</feature>
<dbReference type="AlphaFoldDB" id="A0A8W8JI71"/>
<feature type="transmembrane region" description="Helical" evidence="1">
    <location>
        <begin position="137"/>
        <end position="161"/>
    </location>
</feature>
<feature type="signal peptide" evidence="2">
    <location>
        <begin position="1"/>
        <end position="19"/>
    </location>
</feature>
<name>A0A8W8JI71_MAGGI</name>
<dbReference type="Proteomes" id="UP000005408">
    <property type="component" value="Unassembled WGS sequence"/>
</dbReference>
<evidence type="ECO:0000256" key="2">
    <source>
        <dbReference type="SAM" id="SignalP"/>
    </source>
</evidence>
<keyword evidence="1" id="KW-0472">Membrane</keyword>
<evidence type="ECO:0000256" key="1">
    <source>
        <dbReference type="SAM" id="Phobius"/>
    </source>
</evidence>
<protein>
    <recommendedName>
        <fullName evidence="5">TNFR-Cys domain-containing protein</fullName>
    </recommendedName>
</protein>
<evidence type="ECO:0008006" key="5">
    <source>
        <dbReference type="Google" id="ProtNLM"/>
    </source>
</evidence>
<keyword evidence="1" id="KW-1133">Transmembrane helix</keyword>
<keyword evidence="2" id="KW-0732">Signal</keyword>
<evidence type="ECO:0000313" key="4">
    <source>
        <dbReference type="Proteomes" id="UP000005408"/>
    </source>
</evidence>
<keyword evidence="1" id="KW-0812">Transmembrane</keyword>